<proteinExistence type="predicted"/>
<dbReference type="PATRIC" id="fig|1217656.3.peg.4097"/>
<name>N8WTI5_ACIGI</name>
<sequence>MTDSFLDYYEALERLKKDSPNRVPKGTKITNDAVSLEAGRGKGSIKKSRPIFADLIVAIQFASEQQTLAVNVQENKIENLKSQLDQCRKELEAALAREVSLLYELYELKKEINLLTGAKVIPIRKRSRDS</sequence>
<dbReference type="HOGENOM" id="CLU_130947_1_0_6"/>
<comment type="caution">
    <text evidence="2">The sequence shown here is derived from an EMBL/GenBank/DDBJ whole genome shotgun (WGS) entry which is preliminary data.</text>
</comment>
<dbReference type="EMBL" id="APPJ01000014">
    <property type="protein sequence ID" value="ENV15432.1"/>
    <property type="molecule type" value="Genomic_DNA"/>
</dbReference>
<reference evidence="2 3" key="1">
    <citation type="submission" date="2013-02" db="EMBL/GenBank/DDBJ databases">
        <title>The Genome Sequence of Acinetobacter guillouiae NIPH 991.</title>
        <authorList>
            <consortium name="The Broad Institute Genome Sequencing Platform"/>
            <consortium name="The Broad Institute Genome Sequencing Center for Infectious Disease"/>
            <person name="Cerqueira G."/>
            <person name="Feldgarden M."/>
            <person name="Courvalin P."/>
            <person name="Perichon B."/>
            <person name="Grillot-Courvalin C."/>
            <person name="Clermont D."/>
            <person name="Rocha E."/>
            <person name="Yoon E.-J."/>
            <person name="Nemec A."/>
            <person name="Walker B."/>
            <person name="Young S.K."/>
            <person name="Zeng Q."/>
            <person name="Gargeya S."/>
            <person name="Fitzgerald M."/>
            <person name="Haas B."/>
            <person name="Abouelleil A."/>
            <person name="Alvarado L."/>
            <person name="Arachchi H.M."/>
            <person name="Berlin A.M."/>
            <person name="Chapman S.B."/>
            <person name="Dewar J."/>
            <person name="Goldberg J."/>
            <person name="Griggs A."/>
            <person name="Gujja S."/>
            <person name="Hansen M."/>
            <person name="Howarth C."/>
            <person name="Imamovic A."/>
            <person name="Larimer J."/>
            <person name="McCowan C."/>
            <person name="Murphy C."/>
            <person name="Neiman D."/>
            <person name="Pearson M."/>
            <person name="Priest M."/>
            <person name="Roberts A."/>
            <person name="Saif S."/>
            <person name="Shea T."/>
            <person name="Sisk P."/>
            <person name="Sykes S."/>
            <person name="Wortman J."/>
            <person name="Nusbaum C."/>
            <person name="Birren B."/>
        </authorList>
    </citation>
    <scope>NUCLEOTIDE SEQUENCE [LARGE SCALE GENOMIC DNA]</scope>
    <source>
        <strain evidence="2 3">NIPH 991</strain>
    </source>
</reference>
<evidence type="ECO:0000256" key="1">
    <source>
        <dbReference type="SAM" id="Coils"/>
    </source>
</evidence>
<dbReference type="eggNOG" id="ENOG5033CA4">
    <property type="taxonomic scope" value="Bacteria"/>
</dbReference>
<dbReference type="Proteomes" id="UP000013148">
    <property type="component" value="Unassembled WGS sequence"/>
</dbReference>
<keyword evidence="1" id="KW-0175">Coiled coil</keyword>
<dbReference type="AlphaFoldDB" id="N8WTI5"/>
<gene>
    <name evidence="2" type="ORF">F964_04157</name>
</gene>
<feature type="coiled-coil region" evidence="1">
    <location>
        <begin position="63"/>
        <end position="97"/>
    </location>
</feature>
<dbReference type="RefSeq" id="WP_004823210.1">
    <property type="nucleotide sequence ID" value="NZ_KB849456.1"/>
</dbReference>
<keyword evidence="3" id="KW-1185">Reference proteome</keyword>
<evidence type="ECO:0000313" key="2">
    <source>
        <dbReference type="EMBL" id="ENV15432.1"/>
    </source>
</evidence>
<organism evidence="2 3">
    <name type="scientific">Acinetobacter guillouiae NIPH 991</name>
    <dbReference type="NCBI Taxonomy" id="1217656"/>
    <lineage>
        <taxon>Bacteria</taxon>
        <taxon>Pseudomonadati</taxon>
        <taxon>Pseudomonadota</taxon>
        <taxon>Gammaproteobacteria</taxon>
        <taxon>Moraxellales</taxon>
        <taxon>Moraxellaceae</taxon>
        <taxon>Acinetobacter</taxon>
    </lineage>
</organism>
<protein>
    <submittedName>
        <fullName evidence="2">Uncharacterized protein</fullName>
    </submittedName>
</protein>
<evidence type="ECO:0000313" key="3">
    <source>
        <dbReference type="Proteomes" id="UP000013148"/>
    </source>
</evidence>
<accession>N8WTI5</accession>